<evidence type="ECO:0000256" key="1">
    <source>
        <dbReference type="ARBA" id="ARBA00006484"/>
    </source>
</evidence>
<evidence type="ECO:0000313" key="3">
    <source>
        <dbReference type="EMBL" id="CAA0108340.1"/>
    </source>
</evidence>
<name>A0A5S9PTW6_9GAMM</name>
<dbReference type="AlphaFoldDB" id="A0A5S9PTW6"/>
<dbReference type="NCBIfam" id="NF006509">
    <property type="entry name" value="PRK08945.1"/>
    <property type="match status" value="1"/>
</dbReference>
<gene>
    <name evidence="3" type="primary">yciK</name>
    <name evidence="3" type="ORF">DPBNPPHM_04106</name>
</gene>
<sequence>MFDYQASADLLKDKIILVTGASSGIGRAAAKTFAAHGATVLLHGRDVDALESCYDEIEAAGHAQPAILPLDLNTATYDDFIVMQNSIGETFGRLDGILHNAGVLGRLAPIANTLTKDWEQIMRVNVNAPFMLTRTMLPLLEESPNASVVFTSSSVGRKGRAYWGGYSVSKFATEGLMQVLADEMENISNIRFNTLNPGATDTRMRRQAYPAEDPSTNPQPEAIMPAYLYLMGSDSATVNGQALNAQ</sequence>
<dbReference type="Proteomes" id="UP000434580">
    <property type="component" value="Unassembled WGS sequence"/>
</dbReference>
<dbReference type="InterPro" id="IPR036291">
    <property type="entry name" value="NAD(P)-bd_dom_sf"/>
</dbReference>
<protein>
    <submittedName>
        <fullName evidence="3">Putative oxidoreductase YciK</fullName>
        <ecNumber evidence="3">1.-.-.-</ecNumber>
    </submittedName>
</protein>
<keyword evidence="2 3" id="KW-0560">Oxidoreductase</keyword>
<dbReference type="SUPFAM" id="SSF51735">
    <property type="entry name" value="NAD(P)-binding Rossmann-fold domains"/>
    <property type="match status" value="1"/>
</dbReference>
<dbReference type="Pfam" id="PF00106">
    <property type="entry name" value="adh_short"/>
    <property type="match status" value="1"/>
</dbReference>
<dbReference type="PRINTS" id="PR00081">
    <property type="entry name" value="GDHRDH"/>
</dbReference>
<evidence type="ECO:0000313" key="4">
    <source>
        <dbReference type="Proteomes" id="UP000434580"/>
    </source>
</evidence>
<accession>A0A5S9PTW6</accession>
<evidence type="ECO:0000256" key="2">
    <source>
        <dbReference type="ARBA" id="ARBA00023002"/>
    </source>
</evidence>
<dbReference type="EC" id="1.-.-.-" evidence="3"/>
<comment type="similarity">
    <text evidence="1">Belongs to the short-chain dehydrogenases/reductases (SDR) family.</text>
</comment>
<dbReference type="PROSITE" id="PS00061">
    <property type="entry name" value="ADH_SHORT"/>
    <property type="match status" value="1"/>
</dbReference>
<dbReference type="EMBL" id="CACSII010000013">
    <property type="protein sequence ID" value="CAA0108340.1"/>
    <property type="molecule type" value="Genomic_DNA"/>
</dbReference>
<dbReference type="OrthoDB" id="9790785at2"/>
<organism evidence="3 4">
    <name type="scientific">BD1-7 clade bacterium</name>
    <dbReference type="NCBI Taxonomy" id="2029982"/>
    <lineage>
        <taxon>Bacteria</taxon>
        <taxon>Pseudomonadati</taxon>
        <taxon>Pseudomonadota</taxon>
        <taxon>Gammaproteobacteria</taxon>
        <taxon>Cellvibrionales</taxon>
        <taxon>Spongiibacteraceae</taxon>
        <taxon>BD1-7 clade</taxon>
    </lineage>
</organism>
<proteinExistence type="inferred from homology"/>
<dbReference type="GO" id="GO:0016491">
    <property type="term" value="F:oxidoreductase activity"/>
    <property type="evidence" value="ECO:0007669"/>
    <property type="project" value="UniProtKB-KW"/>
</dbReference>
<dbReference type="Gene3D" id="3.40.50.720">
    <property type="entry name" value="NAD(P)-binding Rossmann-like Domain"/>
    <property type="match status" value="1"/>
</dbReference>
<dbReference type="PANTHER" id="PTHR42901">
    <property type="entry name" value="ALCOHOL DEHYDROGENASE"/>
    <property type="match status" value="1"/>
</dbReference>
<reference evidence="3 4" key="1">
    <citation type="submission" date="2019-11" db="EMBL/GenBank/DDBJ databases">
        <authorList>
            <person name="Holert J."/>
        </authorList>
    </citation>
    <scope>NUCLEOTIDE SEQUENCE [LARGE SCALE GENOMIC DNA]</scope>
    <source>
        <strain evidence="3">BC5_2</strain>
    </source>
</reference>
<dbReference type="InterPro" id="IPR002347">
    <property type="entry name" value="SDR_fam"/>
</dbReference>
<dbReference type="InterPro" id="IPR020904">
    <property type="entry name" value="Sc_DH/Rdtase_CS"/>
</dbReference>
<dbReference type="PANTHER" id="PTHR42901:SF1">
    <property type="entry name" value="ALCOHOL DEHYDROGENASE"/>
    <property type="match status" value="1"/>
</dbReference>